<dbReference type="AlphaFoldDB" id="A0A1Y1RZ26"/>
<dbReference type="RefSeq" id="WP_083049644.1">
    <property type="nucleotide sequence ID" value="NZ_MWQY01000007.1"/>
</dbReference>
<dbReference type="InterPro" id="IPR016195">
    <property type="entry name" value="Pol/histidinol_Pase-like"/>
</dbReference>
<name>A0A1Y1RZ26_9SPIO</name>
<keyword evidence="2" id="KW-1185">Reference proteome</keyword>
<evidence type="ECO:0008006" key="3">
    <source>
        <dbReference type="Google" id="ProtNLM"/>
    </source>
</evidence>
<dbReference type="Proteomes" id="UP000192343">
    <property type="component" value="Unassembled WGS sequence"/>
</dbReference>
<accession>A0A1Y1RZ26</accession>
<protein>
    <recommendedName>
        <fullName evidence="3">PHP domain-containing protein</fullName>
    </recommendedName>
</protein>
<organism evidence="1 2">
    <name type="scientific">Marispirochaeta aestuarii</name>
    <dbReference type="NCBI Taxonomy" id="1963862"/>
    <lineage>
        <taxon>Bacteria</taxon>
        <taxon>Pseudomonadati</taxon>
        <taxon>Spirochaetota</taxon>
        <taxon>Spirochaetia</taxon>
        <taxon>Spirochaetales</taxon>
        <taxon>Spirochaetaceae</taxon>
        <taxon>Marispirochaeta</taxon>
    </lineage>
</organism>
<gene>
    <name evidence="1" type="ORF">B4O97_07345</name>
</gene>
<dbReference type="OrthoDB" id="369301at2"/>
<proteinExistence type="predicted"/>
<dbReference type="EMBL" id="MWQY01000007">
    <property type="protein sequence ID" value="ORC35877.1"/>
    <property type="molecule type" value="Genomic_DNA"/>
</dbReference>
<dbReference type="SUPFAM" id="SSF89550">
    <property type="entry name" value="PHP domain-like"/>
    <property type="match status" value="1"/>
</dbReference>
<sequence length="199" mass="22896">MNTILQDLHIHTVYSVGDSAVVPQMTIDFIASLEHADIRGISDHFEYLQGEIFETYRHDVRAHGFYLGCEINTGEETREAVEYPYDYFIYHCRDRESEYRGAEFLVSTGKPVIISHPMAMGANLARVPRECFIEINNRYIWRGDYMNYFSPWTGEFNFVFGSDAHQPNWLNQTIARKAAGDLGIEESILFPKPTPAGTR</sequence>
<evidence type="ECO:0000313" key="2">
    <source>
        <dbReference type="Proteomes" id="UP000192343"/>
    </source>
</evidence>
<dbReference type="STRING" id="1963862.B4O97_07345"/>
<comment type="caution">
    <text evidence="1">The sequence shown here is derived from an EMBL/GenBank/DDBJ whole genome shotgun (WGS) entry which is preliminary data.</text>
</comment>
<evidence type="ECO:0000313" key="1">
    <source>
        <dbReference type="EMBL" id="ORC35877.1"/>
    </source>
</evidence>
<dbReference type="Gene3D" id="3.20.20.140">
    <property type="entry name" value="Metal-dependent hydrolases"/>
    <property type="match status" value="1"/>
</dbReference>
<reference evidence="1 2" key="1">
    <citation type="submission" date="2017-03" db="EMBL/GenBank/DDBJ databases">
        <title>Draft Genome sequence of Marispirochaeta sp. strain JC444.</title>
        <authorList>
            <person name="Shivani Y."/>
            <person name="Subhash Y."/>
            <person name="Sasikala C."/>
            <person name="Ramana C."/>
        </authorList>
    </citation>
    <scope>NUCLEOTIDE SEQUENCE [LARGE SCALE GENOMIC DNA]</scope>
    <source>
        <strain evidence="1 2">JC444</strain>
    </source>
</reference>